<dbReference type="EMBL" id="JAGSXJ010000004">
    <property type="protein sequence ID" value="KAH6692465.1"/>
    <property type="molecule type" value="Genomic_DNA"/>
</dbReference>
<protein>
    <submittedName>
        <fullName evidence="13">Mitochondrial export translocase Oxa1</fullName>
    </submittedName>
</protein>
<dbReference type="InterPro" id="IPR001708">
    <property type="entry name" value="YidC/ALB3/OXA1/COX18"/>
</dbReference>
<evidence type="ECO:0000256" key="8">
    <source>
        <dbReference type="ARBA" id="ARBA00023136"/>
    </source>
</evidence>
<feature type="compositionally biased region" description="Basic residues" evidence="10">
    <location>
        <begin position="490"/>
        <end position="503"/>
    </location>
</feature>
<dbReference type="PANTHER" id="PTHR12428:SF66">
    <property type="entry name" value="MITOCHONDRIAL INNER MEMBRANE PROTEIN OXA1L"/>
    <property type="match status" value="1"/>
</dbReference>
<keyword evidence="5" id="KW-0809">Transit peptide</keyword>
<feature type="transmembrane region" description="Helical" evidence="11">
    <location>
        <begin position="270"/>
        <end position="290"/>
    </location>
</feature>
<evidence type="ECO:0000313" key="13">
    <source>
        <dbReference type="EMBL" id="KAH6692465.1"/>
    </source>
</evidence>
<feature type="transmembrane region" description="Helical" evidence="11">
    <location>
        <begin position="368"/>
        <end position="384"/>
    </location>
</feature>
<evidence type="ECO:0000256" key="7">
    <source>
        <dbReference type="ARBA" id="ARBA00023128"/>
    </source>
</evidence>
<evidence type="ECO:0000313" key="14">
    <source>
        <dbReference type="Proteomes" id="UP000770015"/>
    </source>
</evidence>
<organism evidence="13 14">
    <name type="scientific">Plectosphaerella plurivora</name>
    <dbReference type="NCBI Taxonomy" id="936078"/>
    <lineage>
        <taxon>Eukaryota</taxon>
        <taxon>Fungi</taxon>
        <taxon>Dikarya</taxon>
        <taxon>Ascomycota</taxon>
        <taxon>Pezizomycotina</taxon>
        <taxon>Sordariomycetes</taxon>
        <taxon>Hypocreomycetidae</taxon>
        <taxon>Glomerellales</taxon>
        <taxon>Plectosphaerellaceae</taxon>
        <taxon>Plectosphaerella</taxon>
    </lineage>
</organism>
<evidence type="ECO:0000256" key="4">
    <source>
        <dbReference type="ARBA" id="ARBA00022792"/>
    </source>
</evidence>
<feature type="compositionally biased region" description="Basic and acidic residues" evidence="10">
    <location>
        <begin position="459"/>
        <end position="489"/>
    </location>
</feature>
<dbReference type="GO" id="GO:0032977">
    <property type="term" value="F:membrane insertase activity"/>
    <property type="evidence" value="ECO:0007669"/>
    <property type="project" value="InterPro"/>
</dbReference>
<feature type="region of interest" description="Disordered" evidence="10">
    <location>
        <begin position="454"/>
        <end position="503"/>
    </location>
</feature>
<evidence type="ECO:0000256" key="10">
    <source>
        <dbReference type="SAM" id="MobiDB-lite"/>
    </source>
</evidence>
<proteinExistence type="inferred from homology"/>
<evidence type="ECO:0000256" key="3">
    <source>
        <dbReference type="ARBA" id="ARBA00022692"/>
    </source>
</evidence>
<evidence type="ECO:0000256" key="9">
    <source>
        <dbReference type="RuleBase" id="RU003945"/>
    </source>
</evidence>
<keyword evidence="4" id="KW-0999">Mitochondrion inner membrane</keyword>
<feature type="domain" description="Membrane insertase YidC/Oxa/ALB C-terminal" evidence="12">
    <location>
        <begin position="191"/>
        <end position="385"/>
    </location>
</feature>
<comment type="similarity">
    <text evidence="2 9">Belongs to the OXA1/ALB3/YidC family.</text>
</comment>
<name>A0A9P8VJ26_9PEZI</name>
<keyword evidence="3 9" id="KW-0812">Transmembrane</keyword>
<evidence type="ECO:0000256" key="6">
    <source>
        <dbReference type="ARBA" id="ARBA00022989"/>
    </source>
</evidence>
<dbReference type="Proteomes" id="UP000770015">
    <property type="component" value="Unassembled WGS sequence"/>
</dbReference>
<evidence type="ECO:0000256" key="11">
    <source>
        <dbReference type="SAM" id="Phobius"/>
    </source>
</evidence>
<keyword evidence="8 11" id="KW-0472">Membrane</keyword>
<comment type="caution">
    <text evidence="13">The sequence shown here is derived from an EMBL/GenBank/DDBJ whole genome shotgun (WGS) entry which is preliminary data.</text>
</comment>
<evidence type="ECO:0000256" key="2">
    <source>
        <dbReference type="ARBA" id="ARBA00009877"/>
    </source>
</evidence>
<dbReference type="InterPro" id="IPR028055">
    <property type="entry name" value="YidC/Oxa/ALB_C"/>
</dbReference>
<evidence type="ECO:0000256" key="5">
    <source>
        <dbReference type="ARBA" id="ARBA00022946"/>
    </source>
</evidence>
<dbReference type="CDD" id="cd20069">
    <property type="entry name" value="5TM_Oxa1-like"/>
    <property type="match status" value="1"/>
</dbReference>
<dbReference type="Pfam" id="PF02096">
    <property type="entry name" value="60KD_IMP"/>
    <property type="match status" value="1"/>
</dbReference>
<comment type="subcellular location">
    <subcellularLocation>
        <location evidence="9">Membrane</location>
        <topology evidence="9">Multi-pass membrane protein</topology>
    </subcellularLocation>
    <subcellularLocation>
        <location evidence="1">Mitochondrion inner membrane</location>
        <topology evidence="1">Multi-pass membrane protein</topology>
    </subcellularLocation>
</comment>
<dbReference type="GO" id="GO:0005743">
    <property type="term" value="C:mitochondrial inner membrane"/>
    <property type="evidence" value="ECO:0007669"/>
    <property type="project" value="UniProtKB-SubCell"/>
</dbReference>
<feature type="compositionally biased region" description="Polar residues" evidence="10">
    <location>
        <begin position="10"/>
        <end position="28"/>
    </location>
</feature>
<accession>A0A9P8VJ26</accession>
<dbReference type="AlphaFoldDB" id="A0A9P8VJ26"/>
<gene>
    <name evidence="13" type="ORF">F5X68DRAFT_58675</name>
</gene>
<evidence type="ECO:0000259" key="12">
    <source>
        <dbReference type="Pfam" id="PF02096"/>
    </source>
</evidence>
<sequence length="503" mass="54503">MLPSRGAIRSLSSARTGLSSPSIRTTTPRLLDGRRFGTSTRLPVTGLKPQAGMRPIILRSPMLLAGSIPASRALSFWSKDTPKTPEPTPAAPVATPEAAIVQEAPATAAAAPSSVVPPTPTPTPIDAPPAPLSDITPNLTLSDFEALGVNISDIPEQIGYLKALGLDFGWGPSSCVQWLLEHVYIYTGLPWWAAIMTTTVLLRLALLQPSLKAQQTSAKMQELQAMPEYNALKAKMQSSLKSGDQVAMNESRLALSTLHKQNNVSPLSSLWGLAQIPFGYGAFIVLNNMAKIPVPSMETGGILWFHDLTVADPFYVLPILGPIAMVGMFYSNMANVPAQTQAQMKLMAYILTPISALVAMWLPAGLQFYFVISTLLAVAQNVLFRNSVFRRLTGLPTLKSAVPPTSTPHISGALYQAPTRRDPNTIPVKAVEESAPKENVFSSGMTSIKQTIHNAKGGMGDHLETSKKEQSEKDMKAWEEKRAEEDRRRYGSRKAKNNTRKGR</sequence>
<feature type="transmembrane region" description="Helical" evidence="11">
    <location>
        <begin position="183"/>
        <end position="206"/>
    </location>
</feature>
<dbReference type="OrthoDB" id="2148490at2759"/>
<keyword evidence="7" id="KW-0496">Mitochondrion</keyword>
<reference evidence="13" key="1">
    <citation type="journal article" date="2021" name="Nat. Commun.">
        <title>Genetic determinants of endophytism in the Arabidopsis root mycobiome.</title>
        <authorList>
            <person name="Mesny F."/>
            <person name="Miyauchi S."/>
            <person name="Thiergart T."/>
            <person name="Pickel B."/>
            <person name="Atanasova L."/>
            <person name="Karlsson M."/>
            <person name="Huettel B."/>
            <person name="Barry K.W."/>
            <person name="Haridas S."/>
            <person name="Chen C."/>
            <person name="Bauer D."/>
            <person name="Andreopoulos W."/>
            <person name="Pangilinan J."/>
            <person name="LaButti K."/>
            <person name="Riley R."/>
            <person name="Lipzen A."/>
            <person name="Clum A."/>
            <person name="Drula E."/>
            <person name="Henrissat B."/>
            <person name="Kohler A."/>
            <person name="Grigoriev I.V."/>
            <person name="Martin F.M."/>
            <person name="Hacquard S."/>
        </authorList>
    </citation>
    <scope>NUCLEOTIDE SEQUENCE</scope>
    <source>
        <strain evidence="13">MPI-SDFR-AT-0117</strain>
    </source>
</reference>
<dbReference type="PANTHER" id="PTHR12428">
    <property type="entry name" value="OXA1"/>
    <property type="match status" value="1"/>
</dbReference>
<evidence type="ECO:0000256" key="1">
    <source>
        <dbReference type="ARBA" id="ARBA00004448"/>
    </source>
</evidence>
<feature type="transmembrane region" description="Helical" evidence="11">
    <location>
        <begin position="314"/>
        <end position="334"/>
    </location>
</feature>
<dbReference type="GO" id="GO:0032979">
    <property type="term" value="P:protein insertion into mitochondrial inner membrane from matrix"/>
    <property type="evidence" value="ECO:0007669"/>
    <property type="project" value="TreeGrafter"/>
</dbReference>
<keyword evidence="14" id="KW-1185">Reference proteome</keyword>
<feature type="region of interest" description="Disordered" evidence="10">
    <location>
        <begin position="1"/>
        <end position="47"/>
    </location>
</feature>
<keyword evidence="6 11" id="KW-1133">Transmembrane helix</keyword>